<dbReference type="Pfam" id="PF04188">
    <property type="entry name" value="Mannosyl_trans2"/>
    <property type="match status" value="1"/>
</dbReference>
<evidence type="ECO:0000256" key="4">
    <source>
        <dbReference type="ARBA" id="ARBA00022676"/>
    </source>
</evidence>
<keyword evidence="8 10" id="KW-1133">Transmembrane helix</keyword>
<evidence type="ECO:0000313" key="12">
    <source>
        <dbReference type="Proteomes" id="UP000594681"/>
    </source>
</evidence>
<evidence type="ECO:0000256" key="1">
    <source>
        <dbReference type="ARBA" id="ARBA00004477"/>
    </source>
</evidence>
<feature type="transmembrane region" description="Helical" evidence="10">
    <location>
        <begin position="135"/>
        <end position="155"/>
    </location>
</feature>
<organism evidence="11 12">
    <name type="scientific">Corynebacterium lizhenjunii</name>
    <dbReference type="NCBI Taxonomy" id="2709394"/>
    <lineage>
        <taxon>Bacteria</taxon>
        <taxon>Bacillati</taxon>
        <taxon>Actinomycetota</taxon>
        <taxon>Actinomycetes</taxon>
        <taxon>Mycobacteriales</taxon>
        <taxon>Corynebacteriaceae</taxon>
        <taxon>Corynebacterium</taxon>
    </lineage>
</organism>
<feature type="transmembrane region" description="Helical" evidence="10">
    <location>
        <begin position="298"/>
        <end position="316"/>
    </location>
</feature>
<dbReference type="EMBL" id="CP064954">
    <property type="protein sequence ID" value="QPK80237.1"/>
    <property type="molecule type" value="Genomic_DNA"/>
</dbReference>
<dbReference type="GO" id="GO:0016020">
    <property type="term" value="C:membrane"/>
    <property type="evidence" value="ECO:0007669"/>
    <property type="project" value="GOC"/>
</dbReference>
<evidence type="ECO:0000256" key="9">
    <source>
        <dbReference type="ARBA" id="ARBA00023136"/>
    </source>
</evidence>
<dbReference type="UniPathway" id="UPA00196"/>
<feature type="transmembrane region" description="Helical" evidence="10">
    <location>
        <begin position="346"/>
        <end position="366"/>
    </location>
</feature>
<dbReference type="KEGG" id="cliz:G7Y31_00855"/>
<feature type="transmembrane region" description="Helical" evidence="10">
    <location>
        <begin position="175"/>
        <end position="205"/>
    </location>
</feature>
<gene>
    <name evidence="11" type="ORF">G7Y31_00855</name>
</gene>
<dbReference type="Proteomes" id="UP000594681">
    <property type="component" value="Chromosome"/>
</dbReference>
<keyword evidence="7" id="KW-0256">Endoplasmic reticulum</keyword>
<evidence type="ECO:0000256" key="5">
    <source>
        <dbReference type="ARBA" id="ARBA00022679"/>
    </source>
</evidence>
<evidence type="ECO:0008006" key="13">
    <source>
        <dbReference type="Google" id="ProtNLM"/>
    </source>
</evidence>
<feature type="transmembrane region" description="Helical" evidence="10">
    <location>
        <begin position="97"/>
        <end position="123"/>
    </location>
</feature>
<dbReference type="InterPro" id="IPR007315">
    <property type="entry name" value="PIG-V/Gpi18"/>
</dbReference>
<keyword evidence="3" id="KW-0337">GPI-anchor biosynthesis</keyword>
<accession>A0A7T0PCZ1</accession>
<name>A0A7T0PCZ1_9CORY</name>
<evidence type="ECO:0000256" key="2">
    <source>
        <dbReference type="ARBA" id="ARBA00004687"/>
    </source>
</evidence>
<dbReference type="PANTHER" id="PTHR12468">
    <property type="entry name" value="GPI MANNOSYLTRANSFERASE 2"/>
    <property type="match status" value="1"/>
</dbReference>
<feature type="transmembrane region" description="Helical" evidence="10">
    <location>
        <begin position="271"/>
        <end position="291"/>
    </location>
</feature>
<proteinExistence type="predicted"/>
<sequence>MSAGTAAGIAAAIALGGTAVRIGMLAWLAAAQDSTGAAAHAGTGVAGDTAAGPAAQPGVGQLLDSWDAQHYLGIAKHGYATEESFAFFPAYPALLRLVGGTVAAGCVLSVVCTAVMAAGVMALARRMGAGLWGQVAAAIVVTSAPMSIVFAMPYTEALFGALAVWALVLLVDRKWIAAGVVVCALGGVRLTAVCMIAAFAALVLLRGRGQPRAWVGLALTPWVLVGYLAWASAHLEHGYFGLQREHWNSAFDFGAATWHWLATTLTTGTNVGYLLSTAAMVAVPLALVLAWRRVDLGVWLFSAALAANVLLSDGLMHSRPRLLLPAALLGIPWALRAAARPVPGAVLVGAWVLFGAWFSAYMLVVFEWAI</sequence>
<evidence type="ECO:0000256" key="10">
    <source>
        <dbReference type="SAM" id="Phobius"/>
    </source>
</evidence>
<keyword evidence="6 10" id="KW-0812">Transmembrane</keyword>
<comment type="pathway">
    <text evidence="2">Glycolipid biosynthesis; glycosylphosphatidylinositol-anchor biosynthesis.</text>
</comment>
<protein>
    <recommendedName>
        <fullName evidence="13">GPI mannosyltransferase 2</fullName>
    </recommendedName>
</protein>
<dbReference type="GO" id="GO:0004376">
    <property type="term" value="F:GPI mannosyltransferase activity"/>
    <property type="evidence" value="ECO:0007669"/>
    <property type="project" value="InterPro"/>
</dbReference>
<keyword evidence="9 10" id="KW-0472">Membrane</keyword>
<comment type="subcellular location">
    <subcellularLocation>
        <location evidence="1">Endoplasmic reticulum membrane</location>
        <topology evidence="1">Multi-pass membrane protein</topology>
    </subcellularLocation>
</comment>
<dbReference type="GO" id="GO:0000009">
    <property type="term" value="F:alpha-1,6-mannosyltransferase activity"/>
    <property type="evidence" value="ECO:0007669"/>
    <property type="project" value="InterPro"/>
</dbReference>
<keyword evidence="12" id="KW-1185">Reference proteome</keyword>
<feature type="transmembrane region" description="Helical" evidence="10">
    <location>
        <begin position="212"/>
        <end position="230"/>
    </location>
</feature>
<evidence type="ECO:0000256" key="3">
    <source>
        <dbReference type="ARBA" id="ARBA00022502"/>
    </source>
</evidence>
<dbReference type="GO" id="GO:0006506">
    <property type="term" value="P:GPI anchor biosynthetic process"/>
    <property type="evidence" value="ECO:0007669"/>
    <property type="project" value="UniProtKB-UniPathway"/>
</dbReference>
<reference evidence="11 12" key="1">
    <citation type="submission" date="2020-11" db="EMBL/GenBank/DDBJ databases">
        <title>Corynebacterium sp. ZJ-599.</title>
        <authorList>
            <person name="Zhou J."/>
        </authorList>
    </citation>
    <scope>NUCLEOTIDE SEQUENCE [LARGE SCALE GENOMIC DNA]</scope>
    <source>
        <strain evidence="11 12">ZJ-599</strain>
    </source>
</reference>
<dbReference type="PANTHER" id="PTHR12468:SF2">
    <property type="entry name" value="GPI MANNOSYLTRANSFERASE 2"/>
    <property type="match status" value="1"/>
</dbReference>
<keyword evidence="4" id="KW-0328">Glycosyltransferase</keyword>
<evidence type="ECO:0000313" key="11">
    <source>
        <dbReference type="EMBL" id="QPK80237.1"/>
    </source>
</evidence>
<evidence type="ECO:0000256" key="6">
    <source>
        <dbReference type="ARBA" id="ARBA00022692"/>
    </source>
</evidence>
<evidence type="ECO:0000256" key="7">
    <source>
        <dbReference type="ARBA" id="ARBA00022824"/>
    </source>
</evidence>
<keyword evidence="5" id="KW-0808">Transferase</keyword>
<evidence type="ECO:0000256" key="8">
    <source>
        <dbReference type="ARBA" id="ARBA00022989"/>
    </source>
</evidence>
<dbReference type="AlphaFoldDB" id="A0A7T0PCZ1"/>